<proteinExistence type="predicted"/>
<accession>A0A3B1B791</accession>
<evidence type="ECO:0000313" key="1">
    <source>
        <dbReference type="EMBL" id="VAX06160.1"/>
    </source>
</evidence>
<dbReference type="EMBL" id="UOFY01000006">
    <property type="protein sequence ID" value="VAX06160.1"/>
    <property type="molecule type" value="Genomic_DNA"/>
</dbReference>
<reference evidence="1" key="1">
    <citation type="submission" date="2018-06" db="EMBL/GenBank/DDBJ databases">
        <authorList>
            <person name="Zhirakovskaya E."/>
        </authorList>
    </citation>
    <scope>NUCLEOTIDE SEQUENCE</scope>
</reference>
<gene>
    <name evidence="1" type="ORF">MNBD_GAMMA25-332</name>
</gene>
<dbReference type="AlphaFoldDB" id="A0A3B1B791"/>
<name>A0A3B1B791_9ZZZZ</name>
<sequence>MKMNKYKTIMISIIYSFSLTACFTNTLATKPVESINSYEDHIRCIAIVQLIKITTPDEKAGKVLREQHKKYIELTKRKFPKKEIKVELDWMREGDRIIRMGQEQLDLLVEQYAKPCNELLK</sequence>
<evidence type="ECO:0008006" key="2">
    <source>
        <dbReference type="Google" id="ProtNLM"/>
    </source>
</evidence>
<protein>
    <recommendedName>
        <fullName evidence="2">Lipoprotein</fullName>
    </recommendedName>
</protein>
<organism evidence="1">
    <name type="scientific">hydrothermal vent metagenome</name>
    <dbReference type="NCBI Taxonomy" id="652676"/>
    <lineage>
        <taxon>unclassified sequences</taxon>
        <taxon>metagenomes</taxon>
        <taxon>ecological metagenomes</taxon>
    </lineage>
</organism>
<dbReference type="PROSITE" id="PS51257">
    <property type="entry name" value="PROKAR_LIPOPROTEIN"/>
    <property type="match status" value="1"/>
</dbReference>